<organism evidence="3 4">
    <name type="scientific">Polarella glacialis</name>
    <name type="common">Dinoflagellate</name>
    <dbReference type="NCBI Taxonomy" id="89957"/>
    <lineage>
        <taxon>Eukaryota</taxon>
        <taxon>Sar</taxon>
        <taxon>Alveolata</taxon>
        <taxon>Dinophyceae</taxon>
        <taxon>Suessiales</taxon>
        <taxon>Suessiaceae</taxon>
        <taxon>Polarella</taxon>
    </lineage>
</organism>
<dbReference type="PANTHER" id="PTHR47717">
    <property type="entry name" value="PEPTIDYL-PROLYL CIS-TRANS ISOMERASE FKBP19, CHLOROPLASTIC"/>
    <property type="match status" value="1"/>
</dbReference>
<dbReference type="AlphaFoldDB" id="A0A813HY51"/>
<sequence length="276" mass="30340">VPSFNSWRRHCLSATPLAAMARPMTSRCRRLQFRRQAFVLAAAACLVSVPASRAWMQACSGPPGVACDVDRRSVARCLAASAIIGIVASPLEPNAFQGVRILSASAAEEAMFLDNENMPGLLGKNGKKRIKAKDFRLLPSGLQVKEIDPGRSDAQEAKLGDYVVITWEGYTINYFGRPFETRSLQKVSQVQPDPVRFKVGDGTMIPGIDEGVRGMREEGIRQFIIPVELGYDAEKKLGPRPSTFSGQRALDFVMDNQGLVDKTLLINIGLKRVYQK</sequence>
<dbReference type="Proteomes" id="UP000626109">
    <property type="component" value="Unassembled WGS sequence"/>
</dbReference>
<evidence type="ECO:0000256" key="1">
    <source>
        <dbReference type="PROSITE-ProRule" id="PRU00277"/>
    </source>
</evidence>
<dbReference type="InterPro" id="IPR044208">
    <property type="entry name" value="FKBP19-like"/>
</dbReference>
<protein>
    <recommendedName>
        <fullName evidence="1">peptidylprolyl isomerase</fullName>
        <ecNumber evidence="1">5.2.1.8</ecNumber>
    </recommendedName>
</protein>
<gene>
    <name evidence="3" type="ORF">PGLA2088_LOCUS2659</name>
</gene>
<keyword evidence="1" id="KW-0413">Isomerase</keyword>
<feature type="non-terminal residue" evidence="3">
    <location>
        <position position="1"/>
    </location>
</feature>
<keyword evidence="1" id="KW-0697">Rotamase</keyword>
<dbReference type="SUPFAM" id="SSF54534">
    <property type="entry name" value="FKBP-like"/>
    <property type="match status" value="1"/>
</dbReference>
<dbReference type="GO" id="GO:0009507">
    <property type="term" value="C:chloroplast"/>
    <property type="evidence" value="ECO:0007669"/>
    <property type="project" value="TreeGrafter"/>
</dbReference>
<name>A0A813HY51_POLGL</name>
<dbReference type="PANTHER" id="PTHR47717:SF1">
    <property type="entry name" value="PEPTIDYL-PROLYL CIS-TRANS ISOMERASE FKBP19, CHLOROPLASTIC"/>
    <property type="match status" value="1"/>
</dbReference>
<evidence type="ECO:0000259" key="2">
    <source>
        <dbReference type="PROSITE" id="PS50059"/>
    </source>
</evidence>
<dbReference type="EMBL" id="CAJNNW010002205">
    <property type="protein sequence ID" value="CAE8643996.1"/>
    <property type="molecule type" value="Genomic_DNA"/>
</dbReference>
<dbReference type="PROSITE" id="PS50059">
    <property type="entry name" value="FKBP_PPIASE"/>
    <property type="match status" value="1"/>
</dbReference>
<accession>A0A813HY51</accession>
<dbReference type="InterPro" id="IPR001179">
    <property type="entry name" value="PPIase_FKBP_dom"/>
</dbReference>
<dbReference type="Gene3D" id="3.10.50.40">
    <property type="match status" value="1"/>
</dbReference>
<dbReference type="GO" id="GO:0009579">
    <property type="term" value="C:thylakoid"/>
    <property type="evidence" value="ECO:0007669"/>
    <property type="project" value="TreeGrafter"/>
</dbReference>
<reference evidence="3" key="1">
    <citation type="submission" date="2021-02" db="EMBL/GenBank/DDBJ databases">
        <authorList>
            <person name="Dougan E. K."/>
            <person name="Rhodes N."/>
            <person name="Thang M."/>
            <person name="Chan C."/>
        </authorList>
    </citation>
    <scope>NUCLEOTIDE SEQUENCE</scope>
</reference>
<dbReference type="GO" id="GO:0003755">
    <property type="term" value="F:peptidyl-prolyl cis-trans isomerase activity"/>
    <property type="evidence" value="ECO:0007669"/>
    <property type="project" value="UniProtKB-KW"/>
</dbReference>
<proteinExistence type="predicted"/>
<evidence type="ECO:0000313" key="4">
    <source>
        <dbReference type="Proteomes" id="UP000626109"/>
    </source>
</evidence>
<comment type="catalytic activity">
    <reaction evidence="1">
        <text>[protein]-peptidylproline (omega=180) = [protein]-peptidylproline (omega=0)</text>
        <dbReference type="Rhea" id="RHEA:16237"/>
        <dbReference type="Rhea" id="RHEA-COMP:10747"/>
        <dbReference type="Rhea" id="RHEA-COMP:10748"/>
        <dbReference type="ChEBI" id="CHEBI:83833"/>
        <dbReference type="ChEBI" id="CHEBI:83834"/>
        <dbReference type="EC" id="5.2.1.8"/>
    </reaction>
</comment>
<dbReference type="InterPro" id="IPR046357">
    <property type="entry name" value="PPIase_dom_sf"/>
</dbReference>
<dbReference type="EC" id="5.2.1.8" evidence="1"/>
<dbReference type="Pfam" id="PF00254">
    <property type="entry name" value="FKBP_C"/>
    <property type="match status" value="1"/>
</dbReference>
<evidence type="ECO:0000313" key="3">
    <source>
        <dbReference type="EMBL" id="CAE8643996.1"/>
    </source>
</evidence>
<comment type="caution">
    <text evidence="3">The sequence shown here is derived from an EMBL/GenBank/DDBJ whole genome shotgun (WGS) entry which is preliminary data.</text>
</comment>
<feature type="domain" description="PPIase FKBP-type" evidence="2">
    <location>
        <begin position="160"/>
        <end position="269"/>
    </location>
</feature>